<sequence length="224" mass="24627">MRFRSSQSDSEEEKKISDLAHKSLVASTSVGSLKEDLLPGTSSPPMADFDILPERISRALPGLPDNSRKYEVSISLYFNHENCENTESGPQLSSGKLARLQQNPDHPQQPLRKLARTEPELAPAAKRDTATTPGTVTGKTRSDQASKTLADRIGTQSQESILHRISSTTAQDTSSAHPHRLNKTKLFTTPKLALHSDRRRTSCKTGNSKKKLKLNQAPNCAAFR</sequence>
<gene>
    <name evidence="2" type="ORF">PTTG_25719</name>
</gene>
<evidence type="ECO:0000313" key="3">
    <source>
        <dbReference type="EnsemblFungi" id="PTTG_25719-t43_1-p1"/>
    </source>
</evidence>
<dbReference type="EnsemblFungi" id="PTTG_25719-t43_1">
    <property type="protein sequence ID" value="PTTG_25719-t43_1-p1"/>
    <property type="gene ID" value="PTTG_25719"/>
</dbReference>
<feature type="region of interest" description="Disordered" evidence="1">
    <location>
        <begin position="191"/>
        <end position="224"/>
    </location>
</feature>
<reference evidence="3" key="4">
    <citation type="submission" date="2025-05" db="UniProtKB">
        <authorList>
            <consortium name="EnsemblFungi"/>
        </authorList>
    </citation>
    <scope>IDENTIFICATION</scope>
    <source>
        <strain evidence="3">isolate 1-1 / race 1 (BBBD)</strain>
    </source>
</reference>
<reference evidence="3 4" key="3">
    <citation type="journal article" date="2017" name="G3 (Bethesda)">
        <title>Comparative analysis highlights variable genome content of wheat rusts and divergence of the mating loci.</title>
        <authorList>
            <person name="Cuomo C.A."/>
            <person name="Bakkeren G."/>
            <person name="Khalil H.B."/>
            <person name="Panwar V."/>
            <person name="Joly D."/>
            <person name="Linning R."/>
            <person name="Sakthikumar S."/>
            <person name="Song X."/>
            <person name="Adiconis X."/>
            <person name="Fan L."/>
            <person name="Goldberg J.M."/>
            <person name="Levin J.Z."/>
            <person name="Young S."/>
            <person name="Zeng Q."/>
            <person name="Anikster Y."/>
            <person name="Bruce M."/>
            <person name="Wang M."/>
            <person name="Yin C."/>
            <person name="McCallum B."/>
            <person name="Szabo L.J."/>
            <person name="Hulbert S."/>
            <person name="Chen X."/>
            <person name="Fellers J.P."/>
        </authorList>
    </citation>
    <scope>NUCLEOTIDE SEQUENCE</scope>
    <source>
        <strain evidence="4">Isolate 1-1 / race 1 (BBBD)</strain>
        <strain evidence="3">isolate 1-1 / race 1 (BBBD)</strain>
    </source>
</reference>
<evidence type="ECO:0000256" key="1">
    <source>
        <dbReference type="SAM" id="MobiDB-lite"/>
    </source>
</evidence>
<dbReference type="VEuPathDB" id="FungiDB:PTTG_25719"/>
<feature type="compositionally biased region" description="Basic and acidic residues" evidence="1">
    <location>
        <begin position="12"/>
        <end position="21"/>
    </location>
</feature>
<feature type="region of interest" description="Disordered" evidence="1">
    <location>
        <begin position="30"/>
        <end position="49"/>
    </location>
</feature>
<protein>
    <submittedName>
        <fullName evidence="2 3">Uncharacterized protein</fullName>
    </submittedName>
</protein>
<dbReference type="Proteomes" id="UP000005240">
    <property type="component" value="Unassembled WGS sequence"/>
</dbReference>
<evidence type="ECO:0000313" key="2">
    <source>
        <dbReference type="EMBL" id="OAV98248.1"/>
    </source>
</evidence>
<feature type="compositionally biased region" description="Polar residues" evidence="1">
    <location>
        <begin position="85"/>
        <end position="106"/>
    </location>
</feature>
<feature type="compositionally biased region" description="Basic and acidic residues" evidence="1">
    <location>
        <begin position="115"/>
        <end position="129"/>
    </location>
</feature>
<evidence type="ECO:0000313" key="4">
    <source>
        <dbReference type="Proteomes" id="UP000005240"/>
    </source>
</evidence>
<reference evidence="2" key="1">
    <citation type="submission" date="2009-11" db="EMBL/GenBank/DDBJ databases">
        <authorList>
            <consortium name="The Broad Institute Genome Sequencing Platform"/>
            <person name="Ward D."/>
            <person name="Feldgarden M."/>
            <person name="Earl A."/>
            <person name="Young S.K."/>
            <person name="Zeng Q."/>
            <person name="Koehrsen M."/>
            <person name="Alvarado L."/>
            <person name="Berlin A."/>
            <person name="Bochicchio J."/>
            <person name="Borenstein D."/>
            <person name="Chapman S.B."/>
            <person name="Chen Z."/>
            <person name="Engels R."/>
            <person name="Freedman E."/>
            <person name="Gellesch M."/>
            <person name="Goldberg J."/>
            <person name="Griggs A."/>
            <person name="Gujja S."/>
            <person name="Heilman E."/>
            <person name="Heiman D."/>
            <person name="Hepburn T."/>
            <person name="Howarth C."/>
            <person name="Jen D."/>
            <person name="Larson L."/>
            <person name="Lewis B."/>
            <person name="Mehta T."/>
            <person name="Park D."/>
            <person name="Pearson M."/>
            <person name="Roberts A."/>
            <person name="Saif S."/>
            <person name="Shea T."/>
            <person name="Shenoy N."/>
            <person name="Sisk P."/>
            <person name="Stolte C."/>
            <person name="Sykes S."/>
            <person name="Thomson T."/>
            <person name="Walk T."/>
            <person name="White J."/>
            <person name="Yandava C."/>
            <person name="Izard J."/>
            <person name="Baranova O.V."/>
            <person name="Blanton J.M."/>
            <person name="Tanner A.C."/>
            <person name="Dewhirst F.E."/>
            <person name="Haas B."/>
            <person name="Nusbaum C."/>
            <person name="Birren B."/>
        </authorList>
    </citation>
    <scope>NUCLEOTIDE SEQUENCE [LARGE SCALE GENOMIC DNA]</scope>
    <source>
        <strain evidence="2">1-1 BBBD Race 1</strain>
    </source>
</reference>
<reference evidence="2" key="2">
    <citation type="submission" date="2016-05" db="EMBL/GenBank/DDBJ databases">
        <title>Comparative analysis highlights variable genome content of wheat rusts and divergence of the mating loci.</title>
        <authorList>
            <person name="Cuomo C.A."/>
            <person name="Bakkeren G."/>
            <person name="Szabo L."/>
            <person name="Khalil H."/>
            <person name="Joly D."/>
            <person name="Goldberg J."/>
            <person name="Young S."/>
            <person name="Zeng Q."/>
            <person name="Fellers J."/>
        </authorList>
    </citation>
    <scope>NUCLEOTIDE SEQUENCE [LARGE SCALE GENOMIC DNA]</scope>
    <source>
        <strain evidence="2">1-1 BBBD Race 1</strain>
    </source>
</reference>
<feature type="region of interest" description="Disordered" evidence="1">
    <location>
        <begin position="1"/>
        <end position="22"/>
    </location>
</feature>
<accession>A0A180H0W8</accession>
<feature type="compositionally biased region" description="Low complexity" evidence="1">
    <location>
        <begin position="130"/>
        <end position="139"/>
    </location>
</feature>
<keyword evidence="4" id="KW-1185">Reference proteome</keyword>
<feature type="compositionally biased region" description="Basic residues" evidence="1">
    <location>
        <begin position="201"/>
        <end position="213"/>
    </location>
</feature>
<name>A0A180H0W8_PUCT1</name>
<dbReference type="EMBL" id="ADAS02000008">
    <property type="protein sequence ID" value="OAV98248.1"/>
    <property type="molecule type" value="Genomic_DNA"/>
</dbReference>
<proteinExistence type="predicted"/>
<dbReference type="AlphaFoldDB" id="A0A180H0W8"/>
<feature type="region of interest" description="Disordered" evidence="1">
    <location>
        <begin position="85"/>
        <end position="159"/>
    </location>
</feature>
<organism evidence="2">
    <name type="scientific">Puccinia triticina (isolate 1-1 / race 1 (BBBD))</name>
    <name type="common">Brown leaf rust fungus</name>
    <dbReference type="NCBI Taxonomy" id="630390"/>
    <lineage>
        <taxon>Eukaryota</taxon>
        <taxon>Fungi</taxon>
        <taxon>Dikarya</taxon>
        <taxon>Basidiomycota</taxon>
        <taxon>Pucciniomycotina</taxon>
        <taxon>Pucciniomycetes</taxon>
        <taxon>Pucciniales</taxon>
        <taxon>Pucciniaceae</taxon>
        <taxon>Puccinia</taxon>
    </lineage>
</organism>